<sequence length="300" mass="32769">MNQTEISTGDTNSKPAKTGSVSIVPEWITETINGGSFPVVDPNTGSNGWTTPPGDVFPLRSVKYFANKQKSPGGDYLLSPAGVDWLKSTAKLDNVLSRPDNRVTHALRKAQTRGESLNSFIFAVNFQVPTKEPYSLVSYFTTEDPIPRDSLLHRLINGDEDSFRNQRFKLVSHVAKGPWVVKAAAGKFGALVLGKNVRCNYHRGSNYFEIDVDLSSSAILAATVRLVLGHASSVTLDFGFVVEAQTEDELPEKLIGAVRLSQIDLVSVFTVVVDAQKTLQPCRMMGSAKGNQHDDEDDKV</sequence>
<evidence type="ECO:0000313" key="3">
    <source>
        <dbReference type="EMBL" id="VVB17250.1"/>
    </source>
</evidence>
<evidence type="ECO:0000259" key="2">
    <source>
        <dbReference type="Pfam" id="PF07059"/>
    </source>
</evidence>
<keyword evidence="4" id="KW-1185">Reference proteome</keyword>
<dbReference type="Proteomes" id="UP000489600">
    <property type="component" value="Unassembled WGS sequence"/>
</dbReference>
<feature type="region of interest" description="Disordered" evidence="1">
    <location>
        <begin position="1"/>
        <end position="20"/>
    </location>
</feature>
<proteinExistence type="predicted"/>
<gene>
    <name evidence="3" type="ORF">ANE_LOCUS27694</name>
</gene>
<feature type="domain" description="Protein ENHANCED DISEASE RESISTANCE 2 C-terminal" evidence="2">
    <location>
        <begin position="49"/>
        <end position="264"/>
    </location>
</feature>
<protein>
    <recommendedName>
        <fullName evidence="2">Protein ENHANCED DISEASE RESISTANCE 2 C-terminal domain-containing protein</fullName>
    </recommendedName>
</protein>
<comment type="caution">
    <text evidence="3">The sequence shown here is derived from an EMBL/GenBank/DDBJ whole genome shotgun (WGS) entry which is preliminary data.</text>
</comment>
<dbReference type="Pfam" id="PF07059">
    <property type="entry name" value="EDR2_C"/>
    <property type="match status" value="1"/>
</dbReference>
<evidence type="ECO:0000313" key="4">
    <source>
        <dbReference type="Proteomes" id="UP000489600"/>
    </source>
</evidence>
<dbReference type="InterPro" id="IPR009769">
    <property type="entry name" value="EDR2_C"/>
</dbReference>
<dbReference type="PANTHER" id="PTHR12136:SF93">
    <property type="entry name" value="ENHANCED DISEASE RESISTANCE-LIKE PROTEIN (DUF1336)"/>
    <property type="match status" value="1"/>
</dbReference>
<evidence type="ECO:0000256" key="1">
    <source>
        <dbReference type="SAM" id="MobiDB-lite"/>
    </source>
</evidence>
<dbReference type="InterPro" id="IPR045096">
    <property type="entry name" value="EDR2-like"/>
</dbReference>
<accession>A0A565CU30</accession>
<name>A0A565CU30_9BRAS</name>
<dbReference type="PANTHER" id="PTHR12136">
    <property type="entry name" value="ENHANCED DISEASE RESISTANCE-RELATED"/>
    <property type="match status" value="1"/>
</dbReference>
<dbReference type="OrthoDB" id="9970435at2759"/>
<reference evidence="3" key="1">
    <citation type="submission" date="2019-07" db="EMBL/GenBank/DDBJ databases">
        <authorList>
            <person name="Dittberner H."/>
        </authorList>
    </citation>
    <scope>NUCLEOTIDE SEQUENCE [LARGE SCALE GENOMIC DNA]</scope>
</reference>
<dbReference type="EMBL" id="CABITT030000008">
    <property type="protein sequence ID" value="VVB17250.1"/>
    <property type="molecule type" value="Genomic_DNA"/>
</dbReference>
<dbReference type="AlphaFoldDB" id="A0A565CU30"/>
<organism evidence="3 4">
    <name type="scientific">Arabis nemorensis</name>
    <dbReference type="NCBI Taxonomy" id="586526"/>
    <lineage>
        <taxon>Eukaryota</taxon>
        <taxon>Viridiplantae</taxon>
        <taxon>Streptophyta</taxon>
        <taxon>Embryophyta</taxon>
        <taxon>Tracheophyta</taxon>
        <taxon>Spermatophyta</taxon>
        <taxon>Magnoliopsida</taxon>
        <taxon>eudicotyledons</taxon>
        <taxon>Gunneridae</taxon>
        <taxon>Pentapetalae</taxon>
        <taxon>rosids</taxon>
        <taxon>malvids</taxon>
        <taxon>Brassicales</taxon>
        <taxon>Brassicaceae</taxon>
        <taxon>Arabideae</taxon>
        <taxon>Arabis</taxon>
    </lineage>
</organism>